<dbReference type="Gene3D" id="3.90.79.10">
    <property type="entry name" value="Nucleoside Triphosphate Pyrophosphohydrolase"/>
    <property type="match status" value="1"/>
</dbReference>
<sequence>MKQGLDYIGVTCVFYCHDGKGNLLLHKRSNKCRDEKGRWDCGGGAMKVGETFEQTVRREVKEEYCTVVKKLQLAGVSNVLRKQQGKLTHWIAVLFAAQVNPEKVKIGDPEKMEKIGCFKPNKLPKPLHSMFLTHLKYVKETKVL</sequence>
<dbReference type="GO" id="GO:0016787">
    <property type="term" value="F:hydrolase activity"/>
    <property type="evidence" value="ECO:0007669"/>
    <property type="project" value="UniProtKB-KW"/>
</dbReference>
<comment type="cofactor">
    <cofactor evidence="1">
        <name>Mg(2+)</name>
        <dbReference type="ChEBI" id="CHEBI:18420"/>
    </cofactor>
</comment>
<dbReference type="EMBL" id="MFZO01000031">
    <property type="protein sequence ID" value="OGK24643.1"/>
    <property type="molecule type" value="Genomic_DNA"/>
</dbReference>
<keyword evidence="2" id="KW-0378">Hydrolase</keyword>
<dbReference type="PANTHER" id="PTHR43046:SF2">
    <property type="entry name" value="8-OXO-DGTP DIPHOSPHATASE-RELATED"/>
    <property type="match status" value="1"/>
</dbReference>
<dbReference type="PANTHER" id="PTHR43046">
    <property type="entry name" value="GDP-MANNOSE MANNOSYL HYDROLASE"/>
    <property type="match status" value="1"/>
</dbReference>
<name>A0A1F7H0R3_9BACT</name>
<dbReference type="InterPro" id="IPR000086">
    <property type="entry name" value="NUDIX_hydrolase_dom"/>
</dbReference>
<dbReference type="InterPro" id="IPR015797">
    <property type="entry name" value="NUDIX_hydrolase-like_dom_sf"/>
</dbReference>
<proteinExistence type="predicted"/>
<evidence type="ECO:0000313" key="4">
    <source>
        <dbReference type="EMBL" id="OGK24643.1"/>
    </source>
</evidence>
<dbReference type="PROSITE" id="PS51462">
    <property type="entry name" value="NUDIX"/>
    <property type="match status" value="1"/>
</dbReference>
<reference evidence="4 5" key="1">
    <citation type="journal article" date="2016" name="Nat. Commun.">
        <title>Thousands of microbial genomes shed light on interconnected biogeochemical processes in an aquifer system.</title>
        <authorList>
            <person name="Anantharaman K."/>
            <person name="Brown C.T."/>
            <person name="Hug L.A."/>
            <person name="Sharon I."/>
            <person name="Castelle C.J."/>
            <person name="Probst A.J."/>
            <person name="Thomas B.C."/>
            <person name="Singh A."/>
            <person name="Wilkins M.J."/>
            <person name="Karaoz U."/>
            <person name="Brodie E.L."/>
            <person name="Williams K.H."/>
            <person name="Hubbard S.S."/>
            <person name="Banfield J.F."/>
        </authorList>
    </citation>
    <scope>NUCLEOTIDE SEQUENCE [LARGE SCALE GENOMIC DNA]</scope>
</reference>
<dbReference type="Pfam" id="PF00293">
    <property type="entry name" value="NUDIX"/>
    <property type="match status" value="1"/>
</dbReference>
<dbReference type="SUPFAM" id="SSF55811">
    <property type="entry name" value="Nudix"/>
    <property type="match status" value="1"/>
</dbReference>
<feature type="domain" description="Nudix hydrolase" evidence="3">
    <location>
        <begin position="5"/>
        <end position="140"/>
    </location>
</feature>
<dbReference type="Proteomes" id="UP000177913">
    <property type="component" value="Unassembled WGS sequence"/>
</dbReference>
<organism evidence="4 5">
    <name type="scientific">Candidatus Roizmanbacteria bacterium RIFCSPHIGHO2_02_FULL_38_11</name>
    <dbReference type="NCBI Taxonomy" id="1802039"/>
    <lineage>
        <taxon>Bacteria</taxon>
        <taxon>Candidatus Roizmaniibacteriota</taxon>
    </lineage>
</organism>
<evidence type="ECO:0000259" key="3">
    <source>
        <dbReference type="PROSITE" id="PS51462"/>
    </source>
</evidence>
<evidence type="ECO:0000256" key="1">
    <source>
        <dbReference type="ARBA" id="ARBA00001946"/>
    </source>
</evidence>
<gene>
    <name evidence="4" type="ORF">A3C25_01550</name>
</gene>
<comment type="caution">
    <text evidence="4">The sequence shown here is derived from an EMBL/GenBank/DDBJ whole genome shotgun (WGS) entry which is preliminary data.</text>
</comment>
<evidence type="ECO:0000313" key="5">
    <source>
        <dbReference type="Proteomes" id="UP000177913"/>
    </source>
</evidence>
<accession>A0A1F7H0R3</accession>
<evidence type="ECO:0000256" key="2">
    <source>
        <dbReference type="ARBA" id="ARBA00022801"/>
    </source>
</evidence>
<dbReference type="AlphaFoldDB" id="A0A1F7H0R3"/>
<protein>
    <recommendedName>
        <fullName evidence="3">Nudix hydrolase domain-containing protein</fullName>
    </recommendedName>
</protein>